<feature type="region of interest" description="Disordered" evidence="7">
    <location>
        <begin position="1"/>
        <end position="31"/>
    </location>
</feature>
<feature type="transmembrane region" description="Helical" evidence="8">
    <location>
        <begin position="118"/>
        <end position="135"/>
    </location>
</feature>
<evidence type="ECO:0000256" key="7">
    <source>
        <dbReference type="SAM" id="MobiDB-lite"/>
    </source>
</evidence>
<dbReference type="PROSITE" id="PS00216">
    <property type="entry name" value="SUGAR_TRANSPORT_1"/>
    <property type="match status" value="1"/>
</dbReference>
<keyword evidence="11" id="KW-1185">Reference proteome</keyword>
<keyword evidence="6 8" id="KW-0472">Membrane</keyword>
<dbReference type="FunFam" id="1.20.1250.20:FF:000232">
    <property type="entry name" value="Organic cation/carnitine transporter 7"/>
    <property type="match status" value="1"/>
</dbReference>
<dbReference type="OMA" id="RFQIEFH"/>
<sequence>MVESDTDPKNSENCNVKDDRQQNGIKAKDIDRKNSQILQPSSLVPNEKDIKYDLEKASNCTRADFEGAIELTGYGRFHYLLLLICGLVSTSEEMDVISMSFILPSAQCDLELNTQTKGWLNSIIFIGMMSGAYLWGSIADAIGRKKVLIVISFMNGLCIVASSFSQNFATFMIFRFLNGAALGGAGPVIWSYFAEFQPKAKRGSMLSFMAAFWTFGNLFVAGLAWLIIPTGIGFVTPYFVYNSWRIFLLVCAAPSFLVAGLLFYLPESPKFLLSQGRIDEALSIFRGIFVTNTGKPREEYPVKEIIIDDKLKAELEENANSLKGKYARMMTDMKDNSKELFQFPILKFTIISITINFTFHIGYYGLMMWFPELFNRFDEFSRSHPGQQAGVCEVTEFVVSQGVGIDGDMCSSTIPSSVFLESLISLASALPANLIAVLFMDILGRKFFLIFATSSAGFCAAGMYFVYNKYHNLIVSAVFSGVISCGNAALDCLITEVFPTHLRATGVAISMVAARLGGIIGNVVIATLLDTMCPAPTFIVAALLIGGGLMCLMLPNTTRTALQ</sequence>
<dbReference type="AlphaFoldDB" id="A0A7R8YYZ2"/>
<reference evidence="10 11" key="1">
    <citation type="submission" date="2020-11" db="EMBL/GenBank/DDBJ databases">
        <authorList>
            <person name="Wallbank WR R."/>
            <person name="Pardo Diaz C."/>
            <person name="Kozak K."/>
            <person name="Martin S."/>
            <person name="Jiggins C."/>
            <person name="Moest M."/>
            <person name="Warren A I."/>
            <person name="Generalovic N T."/>
            <person name="Byers J.R.P. K."/>
            <person name="Montejo-Kovacevich G."/>
            <person name="Yen C E."/>
        </authorList>
    </citation>
    <scope>NUCLEOTIDE SEQUENCE [LARGE SCALE GENOMIC DNA]</scope>
</reference>
<evidence type="ECO:0000256" key="3">
    <source>
        <dbReference type="ARBA" id="ARBA00022448"/>
    </source>
</evidence>
<accession>A0A7R8YYZ2</accession>
<feature type="transmembrane region" description="Helical" evidence="8">
    <location>
        <begin position="348"/>
        <end position="370"/>
    </location>
</feature>
<dbReference type="SUPFAM" id="SSF103473">
    <property type="entry name" value="MFS general substrate transporter"/>
    <property type="match status" value="1"/>
</dbReference>
<name>A0A7R8YYZ2_HERIL</name>
<evidence type="ECO:0000256" key="8">
    <source>
        <dbReference type="SAM" id="Phobius"/>
    </source>
</evidence>
<dbReference type="InterPro" id="IPR036259">
    <property type="entry name" value="MFS_trans_sf"/>
</dbReference>
<evidence type="ECO:0000313" key="10">
    <source>
        <dbReference type="EMBL" id="CAD7087255.1"/>
    </source>
</evidence>
<dbReference type="GO" id="GO:0022857">
    <property type="term" value="F:transmembrane transporter activity"/>
    <property type="evidence" value="ECO:0007669"/>
    <property type="project" value="InterPro"/>
</dbReference>
<evidence type="ECO:0000256" key="4">
    <source>
        <dbReference type="ARBA" id="ARBA00022692"/>
    </source>
</evidence>
<keyword evidence="4 8" id="KW-0812">Transmembrane</keyword>
<dbReference type="InterPro" id="IPR005828">
    <property type="entry name" value="MFS_sugar_transport-like"/>
</dbReference>
<feature type="transmembrane region" description="Helical" evidence="8">
    <location>
        <begin position="447"/>
        <end position="467"/>
    </location>
</feature>
<evidence type="ECO:0000313" key="11">
    <source>
        <dbReference type="Proteomes" id="UP000594454"/>
    </source>
</evidence>
<feature type="transmembrane region" description="Helical" evidence="8">
    <location>
        <begin position="147"/>
        <end position="165"/>
    </location>
</feature>
<evidence type="ECO:0000256" key="6">
    <source>
        <dbReference type="ARBA" id="ARBA00023136"/>
    </source>
</evidence>
<feature type="transmembrane region" description="Helical" evidence="8">
    <location>
        <begin position="506"/>
        <end position="529"/>
    </location>
</feature>
<dbReference type="Pfam" id="PF00083">
    <property type="entry name" value="Sugar_tr"/>
    <property type="match status" value="1"/>
</dbReference>
<dbReference type="PROSITE" id="PS00217">
    <property type="entry name" value="SUGAR_TRANSPORT_2"/>
    <property type="match status" value="1"/>
</dbReference>
<feature type="transmembrane region" description="Helical" evidence="8">
    <location>
        <begin position="171"/>
        <end position="193"/>
    </location>
</feature>
<organism evidence="10 11">
    <name type="scientific">Hermetia illucens</name>
    <name type="common">Black soldier fly</name>
    <dbReference type="NCBI Taxonomy" id="343691"/>
    <lineage>
        <taxon>Eukaryota</taxon>
        <taxon>Metazoa</taxon>
        <taxon>Ecdysozoa</taxon>
        <taxon>Arthropoda</taxon>
        <taxon>Hexapoda</taxon>
        <taxon>Insecta</taxon>
        <taxon>Pterygota</taxon>
        <taxon>Neoptera</taxon>
        <taxon>Endopterygota</taxon>
        <taxon>Diptera</taxon>
        <taxon>Brachycera</taxon>
        <taxon>Stratiomyomorpha</taxon>
        <taxon>Stratiomyidae</taxon>
        <taxon>Hermetiinae</taxon>
        <taxon>Hermetia</taxon>
    </lineage>
</organism>
<dbReference type="InParanoid" id="A0A7R8YYZ2"/>
<dbReference type="Pfam" id="PF07690">
    <property type="entry name" value="MFS_1"/>
    <property type="match status" value="1"/>
</dbReference>
<dbReference type="InterPro" id="IPR011701">
    <property type="entry name" value="MFS"/>
</dbReference>
<dbReference type="OrthoDB" id="3936150at2759"/>
<keyword evidence="3" id="KW-0813">Transport</keyword>
<feature type="transmembrane region" description="Helical" evidence="8">
    <location>
        <begin position="205"/>
        <end position="228"/>
    </location>
</feature>
<feature type="transmembrane region" description="Helical" evidence="8">
    <location>
        <begin position="473"/>
        <end position="494"/>
    </location>
</feature>
<dbReference type="Proteomes" id="UP000594454">
    <property type="component" value="Chromosome 4"/>
</dbReference>
<feature type="transmembrane region" description="Helical" evidence="8">
    <location>
        <begin position="418"/>
        <end position="440"/>
    </location>
</feature>
<evidence type="ECO:0000256" key="1">
    <source>
        <dbReference type="ARBA" id="ARBA00004141"/>
    </source>
</evidence>
<evidence type="ECO:0000259" key="9">
    <source>
        <dbReference type="PROSITE" id="PS50850"/>
    </source>
</evidence>
<protein>
    <recommendedName>
        <fullName evidence="9">Major facilitator superfamily (MFS) profile domain-containing protein</fullName>
    </recommendedName>
</protein>
<comment type="subcellular location">
    <subcellularLocation>
        <location evidence="1">Membrane</location>
        <topology evidence="1">Multi-pass membrane protein</topology>
    </subcellularLocation>
</comment>
<dbReference type="GO" id="GO:0016020">
    <property type="term" value="C:membrane"/>
    <property type="evidence" value="ECO:0007669"/>
    <property type="project" value="UniProtKB-SubCell"/>
</dbReference>
<keyword evidence="5 8" id="KW-1133">Transmembrane helix</keyword>
<gene>
    <name evidence="10" type="ORF">HERILL_LOCUS9974</name>
</gene>
<dbReference type="PANTHER" id="PTHR23511">
    <property type="entry name" value="SYNAPTIC VESICLE GLYCOPROTEIN 2"/>
    <property type="match status" value="1"/>
</dbReference>
<feature type="transmembrane region" description="Helical" evidence="8">
    <location>
        <begin position="535"/>
        <end position="554"/>
    </location>
</feature>
<feature type="domain" description="Major facilitator superfamily (MFS) profile" evidence="9">
    <location>
        <begin position="79"/>
        <end position="559"/>
    </location>
</feature>
<dbReference type="EMBL" id="LR899012">
    <property type="protein sequence ID" value="CAD7087255.1"/>
    <property type="molecule type" value="Genomic_DNA"/>
</dbReference>
<feature type="transmembrane region" description="Helical" evidence="8">
    <location>
        <begin position="244"/>
        <end position="265"/>
    </location>
</feature>
<dbReference type="PANTHER" id="PTHR23511:SF34">
    <property type="entry name" value="SYNAPTIC VESICLE GLYCOPROTEIN 2"/>
    <property type="match status" value="1"/>
</dbReference>
<dbReference type="Gene3D" id="1.20.1250.20">
    <property type="entry name" value="MFS general substrate transporter like domains"/>
    <property type="match status" value="1"/>
</dbReference>
<dbReference type="InterPro" id="IPR005829">
    <property type="entry name" value="Sugar_transporter_CS"/>
</dbReference>
<evidence type="ECO:0000256" key="2">
    <source>
        <dbReference type="ARBA" id="ARBA00008335"/>
    </source>
</evidence>
<dbReference type="FunCoup" id="A0A7R8YYZ2">
    <property type="interactions" value="388"/>
</dbReference>
<comment type="similarity">
    <text evidence="2">Belongs to the major facilitator superfamily.</text>
</comment>
<evidence type="ECO:0000256" key="5">
    <source>
        <dbReference type="ARBA" id="ARBA00022989"/>
    </source>
</evidence>
<dbReference type="InterPro" id="IPR020846">
    <property type="entry name" value="MFS_dom"/>
</dbReference>
<proteinExistence type="inferred from homology"/>
<dbReference type="PROSITE" id="PS50850">
    <property type="entry name" value="MFS"/>
    <property type="match status" value="1"/>
</dbReference>